<evidence type="ECO:0000313" key="2">
    <source>
        <dbReference type="EMBL" id="KAK8559947.1"/>
    </source>
</evidence>
<feature type="chain" id="PRO_5045398192" description="Secreted protein" evidence="1">
    <location>
        <begin position="22"/>
        <end position="85"/>
    </location>
</feature>
<comment type="caution">
    <text evidence="2">The sequence shown here is derived from an EMBL/GenBank/DDBJ whole genome shotgun (WGS) entry which is preliminary data.</text>
</comment>
<evidence type="ECO:0008006" key="4">
    <source>
        <dbReference type="Google" id="ProtNLM"/>
    </source>
</evidence>
<name>A0ABR2EJ20_9ROSI</name>
<sequence length="85" mass="9405">MVSSFGCGVFIWLASVNLSSSDRFPIIGSNWDFSFGSVIWFLWLDRNAKLFPPGAAELGTMLQRSSRLVLLVTQALGDQASEFPF</sequence>
<evidence type="ECO:0000256" key="1">
    <source>
        <dbReference type="SAM" id="SignalP"/>
    </source>
</evidence>
<dbReference type="EMBL" id="JBBPBM010000014">
    <property type="protein sequence ID" value="KAK8559947.1"/>
    <property type="molecule type" value="Genomic_DNA"/>
</dbReference>
<keyword evidence="1" id="KW-0732">Signal</keyword>
<dbReference type="Proteomes" id="UP001472677">
    <property type="component" value="Unassembled WGS sequence"/>
</dbReference>
<proteinExistence type="predicted"/>
<accession>A0ABR2EJ20</accession>
<evidence type="ECO:0000313" key="3">
    <source>
        <dbReference type="Proteomes" id="UP001472677"/>
    </source>
</evidence>
<organism evidence="2 3">
    <name type="scientific">Hibiscus sabdariffa</name>
    <name type="common">roselle</name>
    <dbReference type="NCBI Taxonomy" id="183260"/>
    <lineage>
        <taxon>Eukaryota</taxon>
        <taxon>Viridiplantae</taxon>
        <taxon>Streptophyta</taxon>
        <taxon>Embryophyta</taxon>
        <taxon>Tracheophyta</taxon>
        <taxon>Spermatophyta</taxon>
        <taxon>Magnoliopsida</taxon>
        <taxon>eudicotyledons</taxon>
        <taxon>Gunneridae</taxon>
        <taxon>Pentapetalae</taxon>
        <taxon>rosids</taxon>
        <taxon>malvids</taxon>
        <taxon>Malvales</taxon>
        <taxon>Malvaceae</taxon>
        <taxon>Malvoideae</taxon>
        <taxon>Hibiscus</taxon>
    </lineage>
</organism>
<protein>
    <recommendedName>
        <fullName evidence="4">Secreted protein</fullName>
    </recommendedName>
</protein>
<keyword evidence="3" id="KW-1185">Reference proteome</keyword>
<gene>
    <name evidence="2" type="ORF">V6N12_012758</name>
</gene>
<feature type="signal peptide" evidence="1">
    <location>
        <begin position="1"/>
        <end position="21"/>
    </location>
</feature>
<reference evidence="2 3" key="1">
    <citation type="journal article" date="2024" name="G3 (Bethesda)">
        <title>Genome assembly of Hibiscus sabdariffa L. provides insights into metabolisms of medicinal natural products.</title>
        <authorList>
            <person name="Kim T."/>
        </authorList>
    </citation>
    <scope>NUCLEOTIDE SEQUENCE [LARGE SCALE GENOMIC DNA]</scope>
    <source>
        <strain evidence="2">TK-2024</strain>
        <tissue evidence="2">Old leaves</tissue>
    </source>
</reference>